<feature type="region of interest" description="Disordered" evidence="1">
    <location>
        <begin position="268"/>
        <end position="300"/>
    </location>
</feature>
<comment type="caution">
    <text evidence="2">The sequence shown here is derived from an EMBL/GenBank/DDBJ whole genome shotgun (WGS) entry which is preliminary data.</text>
</comment>
<dbReference type="Proteomes" id="UP000782901">
    <property type="component" value="Unassembled WGS sequence"/>
</dbReference>
<dbReference type="AlphaFoldDB" id="A0A943HRX9"/>
<reference evidence="2" key="1">
    <citation type="submission" date="2021-02" db="EMBL/GenBank/DDBJ databases">
        <title>Infant gut strain persistence is associated with maternal origin, phylogeny, and functional potential including surface adhesion and iron acquisition.</title>
        <authorList>
            <person name="Lou Y.C."/>
        </authorList>
    </citation>
    <scope>NUCLEOTIDE SEQUENCE</scope>
    <source>
        <strain evidence="2">L3_082_243G1_dasL3_082_243G1_maxbin2.maxbin.015s ta_sub</strain>
    </source>
</reference>
<dbReference type="RefSeq" id="WP_195741263.1">
    <property type="nucleotide sequence ID" value="NZ_JADMRY010000026.1"/>
</dbReference>
<evidence type="ECO:0000256" key="1">
    <source>
        <dbReference type="SAM" id="MobiDB-lite"/>
    </source>
</evidence>
<gene>
    <name evidence="2" type="ORF">KHY35_20390</name>
</gene>
<organism evidence="2 3">
    <name type="scientific">Bacteroides thetaiotaomicron</name>
    <dbReference type="NCBI Taxonomy" id="818"/>
    <lineage>
        <taxon>Bacteria</taxon>
        <taxon>Pseudomonadati</taxon>
        <taxon>Bacteroidota</taxon>
        <taxon>Bacteroidia</taxon>
        <taxon>Bacteroidales</taxon>
        <taxon>Bacteroidaceae</taxon>
        <taxon>Bacteroides</taxon>
    </lineage>
</organism>
<feature type="compositionally biased region" description="Polar residues" evidence="1">
    <location>
        <begin position="282"/>
        <end position="300"/>
    </location>
</feature>
<evidence type="ECO:0000313" key="2">
    <source>
        <dbReference type="EMBL" id="MBS5413033.1"/>
    </source>
</evidence>
<accession>A0A943HRX9</accession>
<sequence length="300" mass="33198">MSLENYEVLPVEVQNVQVVQVDAVERANVDSQVATAKRYPRDIRRSIDNSVVMATINQETAQSCSYALPRGGSPIMGPSVHLAKIIVSNWGNMRTEAKVVQITDKQVISRGTCWDLETNVASSFEVRRSIIGKNGQRFSDDMITVTGNAANSISYRNAVFAVIPKAIIDRVYYAAQRFITGDLSDSDKLLKARTGILNNFKNNYSITEEEVVKMCGKQTVNQINADEISMLMGTIQALKDGDTTVDELMKSIRDSKEVKNNRIAEIAEKAAGIEEQPKPEQPVNQPQSNTSNEPVQKTLL</sequence>
<evidence type="ECO:0000313" key="3">
    <source>
        <dbReference type="Proteomes" id="UP000782901"/>
    </source>
</evidence>
<name>A0A943HRX9_BACT4</name>
<feature type="compositionally biased region" description="Basic and acidic residues" evidence="1">
    <location>
        <begin position="268"/>
        <end position="278"/>
    </location>
</feature>
<protein>
    <submittedName>
        <fullName evidence="2">Uncharacterized protein</fullName>
    </submittedName>
</protein>
<proteinExistence type="predicted"/>
<dbReference type="EMBL" id="JAGZEE010000042">
    <property type="protein sequence ID" value="MBS5413033.1"/>
    <property type="molecule type" value="Genomic_DNA"/>
</dbReference>